<protein>
    <submittedName>
        <fullName evidence="1">Uncharacterized protein</fullName>
    </submittedName>
</protein>
<name>A0A974CKF2_XENLA</name>
<dbReference type="AlphaFoldDB" id="A0A974CKF2"/>
<sequence length="76" mass="8241">MSDGSHQAESGTQLLARLEGRTSLKGLEPLLFADEGCPVHGKHTRLIICGQAAAFFTLYNCSSLASQGCQWKRSFL</sequence>
<reference evidence="2" key="1">
    <citation type="journal article" date="2016" name="Nature">
        <title>Genome evolution in the allotetraploid frog Xenopus laevis.</title>
        <authorList>
            <person name="Session A.M."/>
            <person name="Uno Y."/>
            <person name="Kwon T."/>
            <person name="Chapman J.A."/>
            <person name="Toyoda A."/>
            <person name="Takahashi S."/>
            <person name="Fukui A."/>
            <person name="Hikosaka A."/>
            <person name="Suzuki A."/>
            <person name="Kondo M."/>
            <person name="van Heeringen S.J."/>
            <person name="Quigley I."/>
            <person name="Heinz S."/>
            <person name="Ogino H."/>
            <person name="Ochi H."/>
            <person name="Hellsten U."/>
            <person name="Lyons J.B."/>
            <person name="Simakov O."/>
            <person name="Putnam N."/>
            <person name="Stites J."/>
            <person name="Kuroki Y."/>
            <person name="Tanaka T."/>
            <person name="Michiue T."/>
            <person name="Watanabe M."/>
            <person name="Bogdanovic O."/>
            <person name="Lister R."/>
            <person name="Georgiou G."/>
            <person name="Paranjpe S.S."/>
            <person name="van Kruijsbergen I."/>
            <person name="Shu S."/>
            <person name="Carlson J."/>
            <person name="Kinoshita T."/>
            <person name="Ohta Y."/>
            <person name="Mawaribuchi S."/>
            <person name="Jenkins J."/>
            <person name="Grimwood J."/>
            <person name="Schmutz J."/>
            <person name="Mitros T."/>
            <person name="Mozaffari S.V."/>
            <person name="Suzuki Y."/>
            <person name="Haramoto Y."/>
            <person name="Yamamoto T.S."/>
            <person name="Takagi C."/>
            <person name="Heald R."/>
            <person name="Miller K."/>
            <person name="Haudenschild C."/>
            <person name="Kitzman J."/>
            <person name="Nakayama T."/>
            <person name="Izutsu Y."/>
            <person name="Robert J."/>
            <person name="Fortriede J."/>
            <person name="Burns K."/>
            <person name="Lotay V."/>
            <person name="Karimi K."/>
            <person name="Yasuoka Y."/>
            <person name="Dichmann D.S."/>
            <person name="Flajnik M.F."/>
            <person name="Houston D.W."/>
            <person name="Shendure J."/>
            <person name="DuPasquier L."/>
            <person name="Vize P.D."/>
            <person name="Zorn A.M."/>
            <person name="Ito M."/>
            <person name="Marcotte E.M."/>
            <person name="Wallingford J.B."/>
            <person name="Ito Y."/>
            <person name="Asashima M."/>
            <person name="Ueno N."/>
            <person name="Matsuda Y."/>
            <person name="Veenstra G.J."/>
            <person name="Fujiyama A."/>
            <person name="Harland R.M."/>
            <person name="Taira M."/>
            <person name="Rokhsar D.S."/>
        </authorList>
    </citation>
    <scope>NUCLEOTIDE SEQUENCE [LARGE SCALE GENOMIC DNA]</scope>
    <source>
        <strain evidence="2">J</strain>
    </source>
</reference>
<organism evidence="1 2">
    <name type="scientific">Xenopus laevis</name>
    <name type="common">African clawed frog</name>
    <dbReference type="NCBI Taxonomy" id="8355"/>
    <lineage>
        <taxon>Eukaryota</taxon>
        <taxon>Metazoa</taxon>
        <taxon>Chordata</taxon>
        <taxon>Craniata</taxon>
        <taxon>Vertebrata</taxon>
        <taxon>Euteleostomi</taxon>
        <taxon>Amphibia</taxon>
        <taxon>Batrachia</taxon>
        <taxon>Anura</taxon>
        <taxon>Pipoidea</taxon>
        <taxon>Pipidae</taxon>
        <taxon>Xenopodinae</taxon>
        <taxon>Xenopus</taxon>
        <taxon>Xenopus</taxon>
    </lineage>
</organism>
<gene>
    <name evidence="1" type="ORF">XELAEV_18032820mg</name>
</gene>
<evidence type="ECO:0000313" key="1">
    <source>
        <dbReference type="EMBL" id="OCT73856.1"/>
    </source>
</evidence>
<accession>A0A974CKF2</accession>
<dbReference type="Proteomes" id="UP000694892">
    <property type="component" value="Chromosome 6S"/>
</dbReference>
<evidence type="ECO:0000313" key="2">
    <source>
        <dbReference type="Proteomes" id="UP000694892"/>
    </source>
</evidence>
<dbReference type="EMBL" id="CM004477">
    <property type="protein sequence ID" value="OCT73856.1"/>
    <property type="molecule type" value="Genomic_DNA"/>
</dbReference>
<proteinExistence type="predicted"/>